<dbReference type="RefSeq" id="WP_023292719.1">
    <property type="nucleotide sequence ID" value="NZ_CABHJK010000008.1"/>
</dbReference>
<reference evidence="1 2" key="1">
    <citation type="submission" date="2018-10" db="EMBL/GenBank/DDBJ databases">
        <authorList>
            <person name="Vanduin D."/>
            <person name="Fouts D."/>
            <person name="Wright M."/>
            <person name="Sutton G."/>
            <person name="Nguyen K."/>
            <person name="Kreiswirth B."/>
            <person name="Chen L."/>
            <person name="Rojas L."/>
            <person name="Hujer A."/>
            <person name="Hujer K."/>
            <person name="Bonomo R."/>
            <person name="Adams M."/>
        </authorList>
    </citation>
    <scope>NUCLEOTIDE SEQUENCE [LARGE SCALE GENOMIC DNA]</scope>
    <source>
        <strain evidence="1 2">CRK0054</strain>
    </source>
</reference>
<accession>A0AAX1WD00</accession>
<evidence type="ECO:0000313" key="1">
    <source>
        <dbReference type="EMBL" id="RNT34566.1"/>
    </source>
</evidence>
<sequence>MPQGLQCWDSAGRIVVDLSDFSIRYIGSASVTFATGESSKNIPFSGVSQDGSFITIVTQGLDVNEFFCRAFNGGFTAMYLPVNGVPFPRTLNVEIYNFQ</sequence>
<proteinExistence type="predicted"/>
<name>A0AAX1WD00_9ENTR</name>
<dbReference type="Proteomes" id="UP000286098">
    <property type="component" value="Unassembled WGS sequence"/>
</dbReference>
<comment type="caution">
    <text evidence="1">The sequence shown here is derived from an EMBL/GenBank/DDBJ whole genome shotgun (WGS) entry which is preliminary data.</text>
</comment>
<dbReference type="EMBL" id="NEYZ02000088">
    <property type="protein sequence ID" value="RNT34566.1"/>
    <property type="molecule type" value="Genomic_DNA"/>
</dbReference>
<gene>
    <name evidence="1" type="ORF">B9059_021665</name>
</gene>
<organism evidence="1 2">
    <name type="scientific">Enterobacter roggenkampii</name>
    <dbReference type="NCBI Taxonomy" id="1812935"/>
    <lineage>
        <taxon>Bacteria</taxon>
        <taxon>Pseudomonadati</taxon>
        <taxon>Pseudomonadota</taxon>
        <taxon>Gammaproteobacteria</taxon>
        <taxon>Enterobacterales</taxon>
        <taxon>Enterobacteriaceae</taxon>
        <taxon>Enterobacter</taxon>
        <taxon>Enterobacter cloacae complex</taxon>
    </lineage>
</organism>
<evidence type="ECO:0000313" key="2">
    <source>
        <dbReference type="Proteomes" id="UP000286098"/>
    </source>
</evidence>
<dbReference type="AlphaFoldDB" id="A0AAX1WD00"/>
<protein>
    <submittedName>
        <fullName evidence="1">Uncharacterized protein</fullName>
    </submittedName>
</protein>